<comment type="catalytic activity">
    <reaction evidence="11">
        <text>O-phospho-L-threonyl-[protein] + H2O = L-threonyl-[protein] + phosphate</text>
        <dbReference type="Rhea" id="RHEA:47004"/>
        <dbReference type="Rhea" id="RHEA-COMP:11060"/>
        <dbReference type="Rhea" id="RHEA-COMP:11605"/>
        <dbReference type="ChEBI" id="CHEBI:15377"/>
        <dbReference type="ChEBI" id="CHEBI:30013"/>
        <dbReference type="ChEBI" id="CHEBI:43474"/>
        <dbReference type="ChEBI" id="CHEBI:61977"/>
        <dbReference type="EC" id="3.1.3.16"/>
    </reaction>
</comment>
<evidence type="ECO:0000256" key="5">
    <source>
        <dbReference type="ARBA" id="ARBA00022574"/>
    </source>
</evidence>
<keyword evidence="9" id="KW-0175">Coiled coil</keyword>
<comment type="subcellular location">
    <subcellularLocation>
        <location evidence="1">Cytoplasm</location>
        <location evidence="1">Cytoskeleton</location>
    </subcellularLocation>
</comment>
<dbReference type="Pfam" id="PF00400">
    <property type="entry name" value="WD40"/>
    <property type="match status" value="3"/>
</dbReference>
<dbReference type="PROSITE" id="PS50294">
    <property type="entry name" value="WD_REPEATS_REGION"/>
    <property type="match status" value="2"/>
</dbReference>
<evidence type="ECO:0000256" key="10">
    <source>
        <dbReference type="ARBA" id="ARBA00023212"/>
    </source>
</evidence>
<dbReference type="PANTHER" id="PTHR45864:SF3">
    <property type="entry name" value="PROTEIN PHOSPHATASE SLINGSHOT HOMOLOG 2"/>
    <property type="match status" value="1"/>
</dbReference>
<dbReference type="InterPro" id="IPR016130">
    <property type="entry name" value="Tyr_Pase_AS"/>
</dbReference>
<evidence type="ECO:0000259" key="14">
    <source>
        <dbReference type="PROSITE" id="PS50054"/>
    </source>
</evidence>
<dbReference type="InterPro" id="IPR020422">
    <property type="entry name" value="TYR_PHOSPHATASE_DUAL_dom"/>
</dbReference>
<keyword evidence="4" id="KW-0963">Cytoplasm</keyword>
<evidence type="ECO:0000259" key="15">
    <source>
        <dbReference type="PROSITE" id="PS50056"/>
    </source>
</evidence>
<reference evidence="17" key="1">
    <citation type="submission" date="2023-03" db="EMBL/GenBank/DDBJ databases">
        <title>Electrophorus voltai genome.</title>
        <authorList>
            <person name="Bian C."/>
        </authorList>
    </citation>
    <scope>NUCLEOTIDE SEQUENCE</scope>
    <source>
        <strain evidence="17">CB-2022</strain>
        <tissue evidence="17">Muscle</tissue>
    </source>
</reference>
<protein>
    <recommendedName>
        <fullName evidence="3">protein-serine/threonine phosphatase</fullName>
        <ecNumber evidence="3">3.1.3.16</ecNumber>
    </recommendedName>
</protein>
<dbReference type="PANTHER" id="PTHR45864">
    <property type="entry name" value="SLINGSHOT PROTEIN PHOSPHATASE HOMOLOG"/>
    <property type="match status" value="1"/>
</dbReference>
<feature type="region of interest" description="Disordered" evidence="13">
    <location>
        <begin position="474"/>
        <end position="512"/>
    </location>
</feature>
<gene>
    <name evidence="17" type="ORF">P4O66_002857</name>
</gene>
<dbReference type="Pfam" id="PF23040">
    <property type="entry name" value="PH_SSH1-like_1st"/>
    <property type="match status" value="1"/>
</dbReference>
<dbReference type="FunFam" id="3.90.190.10:FF:000004">
    <property type="entry name" value="Protein phosphatase Slingshot homolog 2"/>
    <property type="match status" value="1"/>
</dbReference>
<dbReference type="InterPro" id="IPR001680">
    <property type="entry name" value="WD40_rpt"/>
</dbReference>
<accession>A0AAD9DNZ0</accession>
<feature type="compositionally biased region" description="Basic and acidic residues" evidence="13">
    <location>
        <begin position="888"/>
        <end position="897"/>
    </location>
</feature>
<evidence type="ECO:0000256" key="12">
    <source>
        <dbReference type="PROSITE-ProRule" id="PRU00221"/>
    </source>
</evidence>
<dbReference type="PROSITE" id="PS00678">
    <property type="entry name" value="WD_REPEATS_1"/>
    <property type="match status" value="1"/>
</dbReference>
<organism evidence="17 18">
    <name type="scientific">Electrophorus voltai</name>
    <dbReference type="NCBI Taxonomy" id="2609070"/>
    <lineage>
        <taxon>Eukaryota</taxon>
        <taxon>Metazoa</taxon>
        <taxon>Chordata</taxon>
        <taxon>Craniata</taxon>
        <taxon>Vertebrata</taxon>
        <taxon>Euteleostomi</taxon>
        <taxon>Actinopterygii</taxon>
        <taxon>Neopterygii</taxon>
        <taxon>Teleostei</taxon>
        <taxon>Ostariophysi</taxon>
        <taxon>Gymnotiformes</taxon>
        <taxon>Gymnotoidei</taxon>
        <taxon>Gymnotidae</taxon>
        <taxon>Electrophorus</taxon>
    </lineage>
</organism>
<keyword evidence="18" id="KW-1185">Reference proteome</keyword>
<dbReference type="PROSITE" id="PS50082">
    <property type="entry name" value="WD_REPEATS_2"/>
    <property type="match status" value="2"/>
</dbReference>
<dbReference type="PROSITE" id="PS50056">
    <property type="entry name" value="TYR_PHOSPHATASE_2"/>
    <property type="match status" value="1"/>
</dbReference>
<evidence type="ECO:0000256" key="4">
    <source>
        <dbReference type="ARBA" id="ARBA00022490"/>
    </source>
</evidence>
<dbReference type="GO" id="GO:0030837">
    <property type="term" value="P:negative regulation of actin filament polymerization"/>
    <property type="evidence" value="ECO:0007669"/>
    <property type="project" value="InterPro"/>
</dbReference>
<dbReference type="PROSITE" id="PS51998">
    <property type="entry name" value="DEK_C"/>
    <property type="match status" value="1"/>
</dbReference>
<evidence type="ECO:0000313" key="17">
    <source>
        <dbReference type="EMBL" id="KAK1787354.1"/>
    </source>
</evidence>
<feature type="domain" description="Tyrosine specific protein phosphatases" evidence="15">
    <location>
        <begin position="388"/>
        <end position="442"/>
    </location>
</feature>
<dbReference type="InterPro" id="IPR000387">
    <property type="entry name" value="Tyr_Pase_dom"/>
</dbReference>
<keyword evidence="8" id="KW-0904">Protein phosphatase</keyword>
<evidence type="ECO:0000313" key="18">
    <source>
        <dbReference type="Proteomes" id="UP001239994"/>
    </source>
</evidence>
<comment type="similarity">
    <text evidence="2">Belongs to the protein-tyrosine phosphatase family.</text>
</comment>
<feature type="repeat" description="WD" evidence="12">
    <location>
        <begin position="1283"/>
        <end position="1325"/>
    </location>
</feature>
<dbReference type="InterPro" id="IPR019775">
    <property type="entry name" value="WD40_repeat_CS"/>
</dbReference>
<dbReference type="SUPFAM" id="SSF50978">
    <property type="entry name" value="WD40 repeat-like"/>
    <property type="match status" value="1"/>
</dbReference>
<dbReference type="Pfam" id="PF08953">
    <property type="entry name" value="DUF1899"/>
    <property type="match status" value="1"/>
</dbReference>
<feature type="domain" description="Tyrosine-protein phosphatase" evidence="14">
    <location>
        <begin position="323"/>
        <end position="464"/>
    </location>
</feature>
<dbReference type="GO" id="GO:0004722">
    <property type="term" value="F:protein serine/threonine phosphatase activity"/>
    <property type="evidence" value="ECO:0007669"/>
    <property type="project" value="UniProtKB-EC"/>
</dbReference>
<keyword evidence="10" id="KW-0206">Cytoskeleton</keyword>
<dbReference type="InterPro" id="IPR043588">
    <property type="entry name" value="SSH-N"/>
</dbReference>
<keyword evidence="7" id="KW-0378">Hydrolase</keyword>
<dbReference type="PROSITE" id="PS00383">
    <property type="entry name" value="TYR_PHOSPHATASE_1"/>
    <property type="match status" value="1"/>
</dbReference>
<dbReference type="Gene3D" id="2.130.10.10">
    <property type="entry name" value="YVTN repeat-like/Quinoprotein amine dehydrogenase"/>
    <property type="match status" value="1"/>
</dbReference>
<dbReference type="SMART" id="SM00320">
    <property type="entry name" value="WD40"/>
    <property type="match status" value="3"/>
</dbReference>
<dbReference type="EC" id="3.1.3.16" evidence="3"/>
<comment type="caution">
    <text evidence="17">The sequence shown here is derived from an EMBL/GenBank/DDBJ whole genome shotgun (WGS) entry which is preliminary data.</text>
</comment>
<dbReference type="InterPro" id="IPR000340">
    <property type="entry name" value="Dual-sp_phosphatase_cat-dom"/>
</dbReference>
<dbReference type="Pfam" id="PF00782">
    <property type="entry name" value="DSPc"/>
    <property type="match status" value="1"/>
</dbReference>
<dbReference type="SMART" id="SM00195">
    <property type="entry name" value="DSPc"/>
    <property type="match status" value="1"/>
</dbReference>
<dbReference type="PROSITE" id="PS50054">
    <property type="entry name" value="TYR_PHOSPHATASE_DUAL"/>
    <property type="match status" value="1"/>
</dbReference>
<dbReference type="InterPro" id="IPR043587">
    <property type="entry name" value="Phosphatase_SSH-like"/>
</dbReference>
<feature type="compositionally biased region" description="Basic and acidic residues" evidence="13">
    <location>
        <begin position="475"/>
        <end position="488"/>
    </location>
</feature>
<proteinExistence type="inferred from homology"/>
<dbReference type="SMART" id="SM01166">
    <property type="entry name" value="DUF1899"/>
    <property type="match status" value="1"/>
</dbReference>
<dbReference type="Gene3D" id="3.90.190.10">
    <property type="entry name" value="Protein tyrosine phosphatase superfamily"/>
    <property type="match status" value="1"/>
</dbReference>
<feature type="repeat" description="WD" evidence="12">
    <location>
        <begin position="1233"/>
        <end position="1275"/>
    </location>
</feature>
<dbReference type="EMBL" id="JAROKS010000023">
    <property type="protein sequence ID" value="KAK1787354.1"/>
    <property type="molecule type" value="Genomic_DNA"/>
</dbReference>
<feature type="region of interest" description="Disordered" evidence="13">
    <location>
        <begin position="875"/>
        <end position="940"/>
    </location>
</feature>
<keyword evidence="6" id="KW-0677">Repeat</keyword>
<dbReference type="Pfam" id="PF08766">
    <property type="entry name" value="DEK_C"/>
    <property type="match status" value="1"/>
</dbReference>
<evidence type="ECO:0000256" key="11">
    <source>
        <dbReference type="ARBA" id="ARBA00048336"/>
    </source>
</evidence>
<feature type="region of interest" description="Disordered" evidence="13">
    <location>
        <begin position="636"/>
        <end position="656"/>
    </location>
</feature>
<dbReference type="SUPFAM" id="SSF109715">
    <property type="entry name" value="DEK C-terminal domain"/>
    <property type="match status" value="1"/>
</dbReference>
<dbReference type="SUPFAM" id="SSF52799">
    <property type="entry name" value="(Phosphotyrosine protein) phosphatases II"/>
    <property type="match status" value="1"/>
</dbReference>
<feature type="compositionally biased region" description="Low complexity" evidence="13">
    <location>
        <begin position="732"/>
        <end position="743"/>
    </location>
</feature>
<feature type="region of interest" description="Disordered" evidence="13">
    <location>
        <begin position="732"/>
        <end position="781"/>
    </location>
</feature>
<keyword evidence="5 12" id="KW-0853">WD repeat</keyword>
<dbReference type="Proteomes" id="UP001239994">
    <property type="component" value="Unassembled WGS sequence"/>
</dbReference>
<evidence type="ECO:0000256" key="2">
    <source>
        <dbReference type="ARBA" id="ARBA00009580"/>
    </source>
</evidence>
<dbReference type="InterPro" id="IPR036322">
    <property type="entry name" value="WD40_repeat_dom_sf"/>
</dbReference>
<evidence type="ECO:0000259" key="16">
    <source>
        <dbReference type="PROSITE" id="PS51998"/>
    </source>
</evidence>
<evidence type="ECO:0000256" key="9">
    <source>
        <dbReference type="ARBA" id="ARBA00023054"/>
    </source>
</evidence>
<name>A0AAD9DNZ0_9TELE</name>
<evidence type="ECO:0000256" key="3">
    <source>
        <dbReference type="ARBA" id="ARBA00013081"/>
    </source>
</evidence>
<dbReference type="CDD" id="cd14569">
    <property type="entry name" value="DSP_slingshot_2"/>
    <property type="match status" value="1"/>
</dbReference>
<dbReference type="Pfam" id="PF16300">
    <property type="entry name" value="WD40_4"/>
    <property type="match status" value="1"/>
</dbReference>
<evidence type="ECO:0000256" key="7">
    <source>
        <dbReference type="ARBA" id="ARBA00022801"/>
    </source>
</evidence>
<dbReference type="InterPro" id="IPR015048">
    <property type="entry name" value="DUF1899"/>
</dbReference>
<sequence length="1754" mass="195082">MNLSLAVERMTADLSPEAQRPSGNCLCSASGSKGMVRGDLASQSRISQLISESFLTVKGAALFLPRGNGSSSSSCSSRITGQRSKHAGDLQQHLQTMFTLLRPEDNIRLAVKLESMRPHCTRYMVVVSTNGRQDTEESVVLGMDFSPSDSSCSIGLVLPLWSDTLIHLDGDGGFSVSTDNRIHVFKPVSVQAMWSALQSLHKACEVARCNNYFPGSLFLTWVSYYQSRMSSDQAHINEWNTMQDVQSHRADSPVLFSDVPTERERTERLIKTRLREIMMQKDLENVTSKEIRTELEMQMGCNLREFKEYIDNEMIVILGQMDSPTEIFEHVYLGSEWNASNLEELQNSGVQYILNVTREIDNFFPGLFEYHNIRVYDEEATDLLACWNDTYKFISRAKKAGAKCLVHCKMGVSRSASTVIAYAMKEYGWDLERAFVYVKKRRAVTKPNPSFMRQLEEYQGILLASRQRHNKLWRSHSDSDLSEHHEPLVKTSTPQTLGRSNPRNQSASQASPSLQDLLQVLTPASAPAGSAAGQVHCNVQEGPLSNGLGDSAESLAAEDVLPRPRAAIVVPETRQEVASVTVAETVSMGHPHPPAALHHVSSSPTLPIDADAKPITCEQPEVPCLVPEEKYCPQVTRTEPVRGRTSEPSRQVLGSSSVAGLSTHVPELGQKFSQQVPDTDVDCAGLGHTSDDDQNHLSATLQEAGLSTLLPSALSSDSINFFSAREKFLGLSQEGQSRGSSEQAVQQTSRDKSPSQESRLLLSENPLKEMEEEKKQRSAVAESENESCSVLVYDLVSELESIRQTIIPPPTSQPVSSSFEEEELAKSTADGAETETVELGEDLQTDWPKGTVRRATRQLEQKMKREVSTLLSCASGCPSHLSTVSTSSRDKTEDTSPHTDLTPDPSTVSAHHHHLESSVENMEKEESSPKEKEKGGTIRLREEQHGHTGFLKEHESLLHSRPSHSTPSSSSPTVALRLEGVTHKETSTDSPSEDRLAVDMRETWETLKELGAFLCQVCGESKKWLSHPWADKYQKKLWTVRERAREVEAKIRQAGLTPPSLIKRSASLAKLGSLELSANDLSELELSPASVLLPTTKPRPHSFTDDTSKKKRVLPRLTPCLPSSCISSLSPAGSHMDERLDCQTGEAGNSDDDQAHIPLRDSPPYNQCWRQGKAAKAEQSYDDIRVSKVTWDSSFCAVNPKFLAVIVESSGGGAFLVLPLSKVGRVDKSYPLVVGHSGPVLDIDWCPHNDNILASGSEDTTAMVWQIPDHTPTRPISEPIVVLEGHSKRVGIVTWHPTARNLLLTAGSDNLIIIWNVGTGEPLISMDDHPDLIYNISWNHNGSLFCTTCKDRRLRVCDPRKREVVAERLAPHEGIRPMRAIFTREGNIFTTGFTRMSQRELGLWDPTNFEEPIALLELDTSNGVLLPFYDSDTSMVYLCGKGDSSIRYFEITDEPPYVHYLSTYSSKEPQRGMGFMPKRGVDVSKCEIARLYKLHERKCEPIIMTVPRKSDLFQDDLYPDTAGPEPALEPEEWLEGRDEDPILISMRDGYVPPKSRELKVAKKNVLDSRPVTRRSMSAMDGSSLPPQLLEKLVEEIQSLKATVLSQEKRICELENKLSKHVTTLSSVMDIGKIFGCHSLQGMEKLMFCSVRQQYNTEMDTLDQTKEQRSASSTKSDWVAYWEHNEPLRDADDVAVPVLCWYSSDDPLLLPASTLPMALFQNSPHFFLALTTQGRALSKRDLEMSVPGATRLEYF</sequence>
<evidence type="ECO:0000256" key="1">
    <source>
        <dbReference type="ARBA" id="ARBA00004245"/>
    </source>
</evidence>
<dbReference type="InterPro" id="IPR029021">
    <property type="entry name" value="Prot-tyrosine_phosphatase-like"/>
</dbReference>
<evidence type="ECO:0000256" key="8">
    <source>
        <dbReference type="ARBA" id="ARBA00022912"/>
    </source>
</evidence>
<dbReference type="InterPro" id="IPR014876">
    <property type="entry name" value="DEK_C"/>
</dbReference>
<evidence type="ECO:0000256" key="13">
    <source>
        <dbReference type="SAM" id="MobiDB-lite"/>
    </source>
</evidence>
<dbReference type="FunFam" id="2.130.10.10:FF:000003">
    <property type="entry name" value="Coronin"/>
    <property type="match status" value="1"/>
</dbReference>
<feature type="compositionally biased region" description="Basic and acidic residues" evidence="13">
    <location>
        <begin position="766"/>
        <end position="776"/>
    </location>
</feature>
<dbReference type="GO" id="GO:0003779">
    <property type="term" value="F:actin binding"/>
    <property type="evidence" value="ECO:0007669"/>
    <property type="project" value="InterPro"/>
</dbReference>
<feature type="region of interest" description="Disordered" evidence="13">
    <location>
        <begin position="1127"/>
        <end position="1162"/>
    </location>
</feature>
<feature type="compositionally biased region" description="Basic and acidic residues" evidence="13">
    <location>
        <begin position="915"/>
        <end position="940"/>
    </location>
</feature>
<dbReference type="GO" id="GO:0005856">
    <property type="term" value="C:cytoskeleton"/>
    <property type="evidence" value="ECO:0007669"/>
    <property type="project" value="UniProtKB-SubCell"/>
</dbReference>
<dbReference type="CDD" id="cd11652">
    <property type="entry name" value="SSH-N"/>
    <property type="match status" value="1"/>
</dbReference>
<feature type="compositionally biased region" description="Polar residues" evidence="13">
    <location>
        <begin position="490"/>
        <end position="512"/>
    </location>
</feature>
<evidence type="ECO:0000256" key="6">
    <source>
        <dbReference type="ARBA" id="ARBA00022737"/>
    </source>
</evidence>
<dbReference type="InterPro" id="IPR015943">
    <property type="entry name" value="WD40/YVTN_repeat-like_dom_sf"/>
</dbReference>
<dbReference type="SMART" id="SM01167">
    <property type="entry name" value="DUF1900"/>
    <property type="match status" value="1"/>
</dbReference>
<feature type="domain" description="DEK-C" evidence="16">
    <location>
        <begin position="264"/>
        <end position="319"/>
    </location>
</feature>